<feature type="compositionally biased region" description="Polar residues" evidence="1">
    <location>
        <begin position="81"/>
        <end position="90"/>
    </location>
</feature>
<feature type="region of interest" description="Disordered" evidence="1">
    <location>
        <begin position="39"/>
        <end position="136"/>
    </location>
</feature>
<feature type="compositionally biased region" description="Basic and acidic residues" evidence="1">
    <location>
        <begin position="39"/>
        <end position="54"/>
    </location>
</feature>
<evidence type="ECO:0000256" key="1">
    <source>
        <dbReference type="SAM" id="MobiDB-lite"/>
    </source>
</evidence>
<feature type="compositionally biased region" description="Acidic residues" evidence="1">
    <location>
        <begin position="416"/>
        <end position="434"/>
    </location>
</feature>
<gene>
    <name evidence="2" type="primary">Cnig_chr_I.g3801</name>
    <name evidence="2" type="ORF">B9Z55_003801</name>
</gene>
<dbReference type="Proteomes" id="UP000230233">
    <property type="component" value="Chromosome I"/>
</dbReference>
<feature type="compositionally biased region" description="Basic residues" evidence="1">
    <location>
        <begin position="273"/>
        <end position="284"/>
    </location>
</feature>
<dbReference type="STRING" id="1611254.A0A2G5VS15"/>
<name>A0A2G5VS15_9PELO</name>
<evidence type="ECO:0000313" key="3">
    <source>
        <dbReference type="Proteomes" id="UP000230233"/>
    </source>
</evidence>
<feature type="compositionally biased region" description="Polar residues" evidence="1">
    <location>
        <begin position="149"/>
        <end position="211"/>
    </location>
</feature>
<proteinExistence type="predicted"/>
<dbReference type="EMBL" id="PDUG01000001">
    <property type="protein sequence ID" value="PIC54625.1"/>
    <property type="molecule type" value="Genomic_DNA"/>
</dbReference>
<feature type="compositionally biased region" description="Polar residues" evidence="1">
    <location>
        <begin position="218"/>
        <end position="256"/>
    </location>
</feature>
<evidence type="ECO:0000313" key="2">
    <source>
        <dbReference type="EMBL" id="PIC54625.1"/>
    </source>
</evidence>
<protein>
    <submittedName>
        <fullName evidence="2">Uncharacterized protein</fullName>
    </submittedName>
</protein>
<feature type="region of interest" description="Disordered" evidence="1">
    <location>
        <begin position="415"/>
        <end position="434"/>
    </location>
</feature>
<keyword evidence="3" id="KW-1185">Reference proteome</keyword>
<accession>A0A2G5VS15</accession>
<comment type="caution">
    <text evidence="2">The sequence shown here is derived from an EMBL/GenBank/DDBJ whole genome shotgun (WGS) entry which is preliminary data.</text>
</comment>
<reference evidence="3" key="1">
    <citation type="submission" date="2017-10" db="EMBL/GenBank/DDBJ databases">
        <title>Rapid genome shrinkage in a self-fertile nematode reveals novel sperm competition proteins.</title>
        <authorList>
            <person name="Yin D."/>
            <person name="Schwarz E.M."/>
            <person name="Thomas C.G."/>
            <person name="Felde R.L."/>
            <person name="Korf I.F."/>
            <person name="Cutter A.D."/>
            <person name="Schartner C.M."/>
            <person name="Ralston E.J."/>
            <person name="Meyer B.J."/>
            <person name="Haag E.S."/>
        </authorList>
    </citation>
    <scope>NUCLEOTIDE SEQUENCE [LARGE SCALE GENOMIC DNA]</scope>
    <source>
        <strain evidence="3">JU1422</strain>
    </source>
</reference>
<dbReference type="AlphaFoldDB" id="A0A2G5VS15"/>
<feature type="region of interest" description="Disordered" evidence="1">
    <location>
        <begin position="149"/>
        <end position="286"/>
    </location>
</feature>
<feature type="compositionally biased region" description="Polar residues" evidence="1">
    <location>
        <begin position="98"/>
        <end position="136"/>
    </location>
</feature>
<sequence length="434" mass="47507">MSSLLDRLADRAQHVIDVLRNRPGKELDLLTILELGEGALRDPEAETTSKRSSSDETQISDESDDAATAIMASGTPRILKSSPTTSQWKPATSGGPRINSTSSITPKTSKNATRIVKSSSATSQSIKAAPTSSGVPRIAVTSSKTIPIVSTNSGVPKINSTSSTTPKTSRDSTGIVKSSPTPSGEAKSTSATSGEARISSTSSTTLKTPRNSIRIVKSSPTNSQSINSTPPTSGESRINWTPSNPIKSEPTTPRTPESSRKRSEIVDVPSPPVKKRRSGPKGVRHPFLGIDNQKMWEFVIDTMNREIENNVNHSTKNLAKGIDIWNEFYDKYDDPSAEYENMHTPASLQTHFCRIFEDLPTCEYMDADTKLKFLKHSKYKISEEFKRQLEKDTKSRIICDKDGFIVKVQSGTIILDDSDESEDEEELPETDPME</sequence>
<organism evidence="2 3">
    <name type="scientific">Caenorhabditis nigoni</name>
    <dbReference type="NCBI Taxonomy" id="1611254"/>
    <lineage>
        <taxon>Eukaryota</taxon>
        <taxon>Metazoa</taxon>
        <taxon>Ecdysozoa</taxon>
        <taxon>Nematoda</taxon>
        <taxon>Chromadorea</taxon>
        <taxon>Rhabditida</taxon>
        <taxon>Rhabditina</taxon>
        <taxon>Rhabditomorpha</taxon>
        <taxon>Rhabditoidea</taxon>
        <taxon>Rhabditidae</taxon>
        <taxon>Peloderinae</taxon>
        <taxon>Caenorhabditis</taxon>
    </lineage>
</organism>
<dbReference type="OrthoDB" id="10403869at2759"/>